<dbReference type="AlphaFoldDB" id="A0A6A4Q994"/>
<dbReference type="Proteomes" id="UP000447434">
    <property type="component" value="Chromosome 7"/>
</dbReference>
<proteinExistence type="predicted"/>
<keyword evidence="2" id="KW-1185">Reference proteome</keyword>
<sequence>MRKDQTQFPMDFCGSGGTILFLRLTATRKGVLLLNFNDESACL</sequence>
<name>A0A6A4Q994_LUPAL</name>
<dbReference type="EMBL" id="WOCE01000007">
    <property type="protein sequence ID" value="KAE9610497.1"/>
    <property type="molecule type" value="Genomic_DNA"/>
</dbReference>
<organism evidence="1 2">
    <name type="scientific">Lupinus albus</name>
    <name type="common">White lupine</name>
    <name type="synonym">Lupinus termis</name>
    <dbReference type="NCBI Taxonomy" id="3870"/>
    <lineage>
        <taxon>Eukaryota</taxon>
        <taxon>Viridiplantae</taxon>
        <taxon>Streptophyta</taxon>
        <taxon>Embryophyta</taxon>
        <taxon>Tracheophyta</taxon>
        <taxon>Spermatophyta</taxon>
        <taxon>Magnoliopsida</taxon>
        <taxon>eudicotyledons</taxon>
        <taxon>Gunneridae</taxon>
        <taxon>Pentapetalae</taxon>
        <taxon>rosids</taxon>
        <taxon>fabids</taxon>
        <taxon>Fabales</taxon>
        <taxon>Fabaceae</taxon>
        <taxon>Papilionoideae</taxon>
        <taxon>50 kb inversion clade</taxon>
        <taxon>genistoids sensu lato</taxon>
        <taxon>core genistoids</taxon>
        <taxon>Genisteae</taxon>
        <taxon>Lupinus</taxon>
    </lineage>
</organism>
<reference evidence="2" key="1">
    <citation type="journal article" date="2020" name="Nat. Commun.">
        <title>Genome sequence of the cluster root forming white lupin.</title>
        <authorList>
            <person name="Hufnagel B."/>
            <person name="Marques A."/>
            <person name="Soriano A."/>
            <person name="Marques L."/>
            <person name="Divol F."/>
            <person name="Doumas P."/>
            <person name="Sallet E."/>
            <person name="Mancinotti D."/>
            <person name="Carrere S."/>
            <person name="Marande W."/>
            <person name="Arribat S."/>
            <person name="Keller J."/>
            <person name="Huneau C."/>
            <person name="Blein T."/>
            <person name="Aime D."/>
            <person name="Laguerre M."/>
            <person name="Taylor J."/>
            <person name="Schubert V."/>
            <person name="Nelson M."/>
            <person name="Geu-Flores F."/>
            <person name="Crespi M."/>
            <person name="Gallardo-Guerrero K."/>
            <person name="Delaux P.-M."/>
            <person name="Salse J."/>
            <person name="Berges H."/>
            <person name="Guyot R."/>
            <person name="Gouzy J."/>
            <person name="Peret B."/>
        </authorList>
    </citation>
    <scope>NUCLEOTIDE SEQUENCE [LARGE SCALE GENOMIC DNA]</scope>
    <source>
        <strain evidence="2">cv. Amiga</strain>
    </source>
</reference>
<evidence type="ECO:0000313" key="2">
    <source>
        <dbReference type="Proteomes" id="UP000447434"/>
    </source>
</evidence>
<protein>
    <submittedName>
        <fullName evidence="1">Uncharacterized protein</fullName>
    </submittedName>
</protein>
<comment type="caution">
    <text evidence="1">The sequence shown here is derived from an EMBL/GenBank/DDBJ whole genome shotgun (WGS) entry which is preliminary data.</text>
</comment>
<evidence type="ECO:0000313" key="1">
    <source>
        <dbReference type="EMBL" id="KAE9610497.1"/>
    </source>
</evidence>
<gene>
    <name evidence="1" type="ORF">Lalb_Chr07g0187221</name>
</gene>
<accession>A0A6A4Q994</accession>